<accession>A0A369Q1H8</accession>
<dbReference type="InterPro" id="IPR001387">
    <property type="entry name" value="Cro/C1-type_HTH"/>
</dbReference>
<dbReference type="GO" id="GO:0005829">
    <property type="term" value="C:cytosol"/>
    <property type="evidence" value="ECO:0007669"/>
    <property type="project" value="TreeGrafter"/>
</dbReference>
<dbReference type="GO" id="GO:0003700">
    <property type="term" value="F:DNA-binding transcription factor activity"/>
    <property type="evidence" value="ECO:0007669"/>
    <property type="project" value="TreeGrafter"/>
</dbReference>
<evidence type="ECO:0000313" key="4">
    <source>
        <dbReference type="Proteomes" id="UP000253919"/>
    </source>
</evidence>
<dbReference type="CDD" id="cd00093">
    <property type="entry name" value="HTH_XRE"/>
    <property type="match status" value="1"/>
</dbReference>
<organism evidence="3 4">
    <name type="scientific">Adhaeribacter pallidiroseus</name>
    <dbReference type="NCBI Taxonomy" id="2072847"/>
    <lineage>
        <taxon>Bacteria</taxon>
        <taxon>Pseudomonadati</taxon>
        <taxon>Bacteroidota</taxon>
        <taxon>Cytophagia</taxon>
        <taxon>Cytophagales</taxon>
        <taxon>Hymenobacteraceae</taxon>
        <taxon>Adhaeribacter</taxon>
    </lineage>
</organism>
<dbReference type="GO" id="GO:0003677">
    <property type="term" value="F:DNA binding"/>
    <property type="evidence" value="ECO:0007669"/>
    <property type="project" value="UniProtKB-KW"/>
</dbReference>
<dbReference type="InterPro" id="IPR050807">
    <property type="entry name" value="TransReg_Diox_bact_type"/>
</dbReference>
<evidence type="ECO:0000256" key="1">
    <source>
        <dbReference type="ARBA" id="ARBA00023125"/>
    </source>
</evidence>
<sequence>MQERSFGSVLRELRQAKKISQEAFAFQVNLDRSYISLLERDLRVPTLHTLFKIAAILEIRPEEVIARMQVDLSRYQPPLDAATGT</sequence>
<dbReference type="SMART" id="SM00530">
    <property type="entry name" value="HTH_XRE"/>
    <property type="match status" value="1"/>
</dbReference>
<dbReference type="PANTHER" id="PTHR46797:SF1">
    <property type="entry name" value="METHYLPHOSPHONATE SYNTHASE"/>
    <property type="match status" value="1"/>
</dbReference>
<dbReference type="AlphaFoldDB" id="A0A369Q1H8"/>
<feature type="domain" description="HTH cro/C1-type" evidence="2">
    <location>
        <begin position="10"/>
        <end position="64"/>
    </location>
</feature>
<comment type="caution">
    <text evidence="3">The sequence shown here is derived from an EMBL/GenBank/DDBJ whole genome shotgun (WGS) entry which is preliminary data.</text>
</comment>
<dbReference type="SUPFAM" id="SSF47413">
    <property type="entry name" value="lambda repressor-like DNA-binding domains"/>
    <property type="match status" value="1"/>
</dbReference>
<dbReference type="OrthoDB" id="9814553at2"/>
<dbReference type="Gene3D" id="1.10.260.40">
    <property type="entry name" value="lambda repressor-like DNA-binding domains"/>
    <property type="match status" value="1"/>
</dbReference>
<keyword evidence="1" id="KW-0238">DNA-binding</keyword>
<dbReference type="RefSeq" id="WP_115375798.1">
    <property type="nucleotide sequence ID" value="NZ_QASA01000002.1"/>
</dbReference>
<proteinExistence type="predicted"/>
<dbReference type="Proteomes" id="UP000253919">
    <property type="component" value="Unassembled WGS sequence"/>
</dbReference>
<reference evidence="3 4" key="1">
    <citation type="submission" date="2018-04" db="EMBL/GenBank/DDBJ databases">
        <title>Adhaeribacter sp. HMF7616 genome sequencing and assembly.</title>
        <authorList>
            <person name="Kang H."/>
            <person name="Kang J."/>
            <person name="Cha I."/>
            <person name="Kim H."/>
            <person name="Joh K."/>
        </authorList>
    </citation>
    <scope>NUCLEOTIDE SEQUENCE [LARGE SCALE GENOMIC DNA]</scope>
    <source>
        <strain evidence="3 4">HMF7616</strain>
    </source>
</reference>
<dbReference type="PANTHER" id="PTHR46797">
    <property type="entry name" value="HTH-TYPE TRANSCRIPTIONAL REGULATOR"/>
    <property type="match status" value="1"/>
</dbReference>
<keyword evidence="4" id="KW-1185">Reference proteome</keyword>
<dbReference type="PROSITE" id="PS50943">
    <property type="entry name" value="HTH_CROC1"/>
    <property type="match status" value="1"/>
</dbReference>
<evidence type="ECO:0000259" key="2">
    <source>
        <dbReference type="PROSITE" id="PS50943"/>
    </source>
</evidence>
<evidence type="ECO:0000313" key="3">
    <source>
        <dbReference type="EMBL" id="RDC58781.1"/>
    </source>
</evidence>
<name>A0A369Q1H8_9BACT</name>
<protein>
    <recommendedName>
        <fullName evidence="2">HTH cro/C1-type domain-containing protein</fullName>
    </recommendedName>
</protein>
<dbReference type="InterPro" id="IPR010982">
    <property type="entry name" value="Lambda_DNA-bd_dom_sf"/>
</dbReference>
<dbReference type="Pfam" id="PF01381">
    <property type="entry name" value="HTH_3"/>
    <property type="match status" value="1"/>
</dbReference>
<gene>
    <name evidence="3" type="ORF">AHMF7616_05215</name>
</gene>
<dbReference type="EMBL" id="QASA01000002">
    <property type="protein sequence ID" value="RDC58781.1"/>
    <property type="molecule type" value="Genomic_DNA"/>
</dbReference>